<evidence type="ECO:0000313" key="2">
    <source>
        <dbReference type="EMBL" id="GBB84803.1"/>
    </source>
</evidence>
<evidence type="ECO:0000313" key="4">
    <source>
        <dbReference type="Proteomes" id="UP000247702"/>
    </source>
</evidence>
<feature type="region of interest" description="Disordered" evidence="1">
    <location>
        <begin position="57"/>
        <end position="85"/>
    </location>
</feature>
<dbReference type="AlphaFoldDB" id="A0A2Z6Q3W6"/>
<dbReference type="Proteomes" id="UP000247702">
    <property type="component" value="Unassembled WGS sequence"/>
</dbReference>
<dbReference type="Proteomes" id="UP000615446">
    <property type="component" value="Unassembled WGS sequence"/>
</dbReference>
<evidence type="ECO:0000256" key="1">
    <source>
        <dbReference type="SAM" id="MobiDB-lite"/>
    </source>
</evidence>
<reference evidence="3" key="2">
    <citation type="submission" date="2019-10" db="EMBL/GenBank/DDBJ databases">
        <title>Conservation and host-specific expression of non-tandemly repeated heterogenous ribosome RNA gene in arbuscular mycorrhizal fungi.</title>
        <authorList>
            <person name="Maeda T."/>
            <person name="Kobayashi Y."/>
            <person name="Nakagawa T."/>
            <person name="Ezawa T."/>
            <person name="Yamaguchi K."/>
            <person name="Bino T."/>
            <person name="Nishimoto Y."/>
            <person name="Shigenobu S."/>
            <person name="Kawaguchi M."/>
        </authorList>
    </citation>
    <scope>NUCLEOTIDE SEQUENCE</scope>
    <source>
        <strain evidence="3">HR1</strain>
    </source>
</reference>
<feature type="compositionally biased region" description="Polar residues" evidence="1">
    <location>
        <begin position="16"/>
        <end position="32"/>
    </location>
</feature>
<accession>A0A2Z6Q3W6</accession>
<keyword evidence="4" id="KW-1185">Reference proteome</keyword>
<dbReference type="EMBL" id="BLAL01000004">
    <property type="protein sequence ID" value="GES72691.1"/>
    <property type="molecule type" value="Genomic_DNA"/>
</dbReference>
<reference evidence="2 4" key="1">
    <citation type="submission" date="2017-11" db="EMBL/GenBank/DDBJ databases">
        <title>The genome of Rhizophagus clarus HR1 reveals common genetic basis of auxotrophy among arbuscular mycorrhizal fungi.</title>
        <authorList>
            <person name="Kobayashi Y."/>
        </authorList>
    </citation>
    <scope>NUCLEOTIDE SEQUENCE [LARGE SCALE GENOMIC DNA]</scope>
    <source>
        <strain evidence="2 4">HR1</strain>
    </source>
</reference>
<protein>
    <submittedName>
        <fullName evidence="2">Uncharacterized protein</fullName>
    </submittedName>
</protein>
<comment type="caution">
    <text evidence="2">The sequence shown here is derived from an EMBL/GenBank/DDBJ whole genome shotgun (WGS) entry which is preliminary data.</text>
</comment>
<feature type="region of interest" description="Disordered" evidence="1">
    <location>
        <begin position="1"/>
        <end position="35"/>
    </location>
</feature>
<gene>
    <name evidence="3" type="ORF">RCL2_000024700</name>
    <name evidence="2" type="ORF">RclHR1_11380001</name>
</gene>
<organism evidence="2 4">
    <name type="scientific">Rhizophagus clarus</name>
    <dbReference type="NCBI Taxonomy" id="94130"/>
    <lineage>
        <taxon>Eukaryota</taxon>
        <taxon>Fungi</taxon>
        <taxon>Fungi incertae sedis</taxon>
        <taxon>Mucoromycota</taxon>
        <taxon>Glomeromycotina</taxon>
        <taxon>Glomeromycetes</taxon>
        <taxon>Glomerales</taxon>
        <taxon>Glomeraceae</taxon>
        <taxon>Rhizophagus</taxon>
    </lineage>
</organism>
<proteinExistence type="predicted"/>
<name>A0A2Z6Q3W6_9GLOM</name>
<sequence length="242" mass="27214">MSSNRKLRSNSSSSSATIKKQQNITKPVSTNAADLEFSITKNTYGIEEGPTAEEIVREILPQTKVKRQRQSSTTTTDEDMKETPSLPVNKVLSNTQTQPEPELLVINLTLDNNNQSLNIQYNKTGLNDSIHAITMNVDQESHDQNAALINNKENNNQVDLLTEISNEHEMTQTPHPTKGKNKELNENQSTSEIEIIDINTNDRNLSEEFKAFTLKKYSKTTQINKFTHALETNLQPTKITSS</sequence>
<evidence type="ECO:0000313" key="3">
    <source>
        <dbReference type="EMBL" id="GES72691.1"/>
    </source>
</evidence>
<dbReference type="EMBL" id="BEXD01000156">
    <property type="protein sequence ID" value="GBB84803.1"/>
    <property type="molecule type" value="Genomic_DNA"/>
</dbReference>